<evidence type="ECO:0000256" key="5">
    <source>
        <dbReference type="ARBA" id="ARBA00022989"/>
    </source>
</evidence>
<keyword evidence="6 7" id="KW-0472">Membrane</keyword>
<keyword evidence="3" id="KW-0997">Cell inner membrane</keyword>
<evidence type="ECO:0000256" key="3">
    <source>
        <dbReference type="ARBA" id="ARBA00022519"/>
    </source>
</evidence>
<feature type="transmembrane region" description="Helical" evidence="7">
    <location>
        <begin position="87"/>
        <end position="109"/>
    </location>
</feature>
<evidence type="ECO:0000259" key="8">
    <source>
        <dbReference type="Pfam" id="PF06808"/>
    </source>
</evidence>
<accession>A0A645H5K7</accession>
<evidence type="ECO:0000256" key="2">
    <source>
        <dbReference type="ARBA" id="ARBA00022475"/>
    </source>
</evidence>
<reference evidence="9" key="1">
    <citation type="submission" date="2019-08" db="EMBL/GenBank/DDBJ databases">
        <authorList>
            <person name="Kucharzyk K."/>
            <person name="Murdoch R.W."/>
            <person name="Higgins S."/>
            <person name="Loffler F."/>
        </authorList>
    </citation>
    <scope>NUCLEOTIDE SEQUENCE</scope>
</reference>
<dbReference type="InterPro" id="IPR010656">
    <property type="entry name" value="DctM"/>
</dbReference>
<dbReference type="PANTHER" id="PTHR33362">
    <property type="entry name" value="SIALIC ACID TRAP TRANSPORTER PERMEASE PROTEIN SIAT-RELATED"/>
    <property type="match status" value="1"/>
</dbReference>
<gene>
    <name evidence="9" type="primary">teaC_2</name>
    <name evidence="9" type="ORF">SDC9_181781</name>
</gene>
<feature type="transmembrane region" description="Helical" evidence="7">
    <location>
        <begin position="43"/>
        <end position="67"/>
    </location>
</feature>
<protein>
    <submittedName>
        <fullName evidence="9">Ectoine TRAP transporter large permease protein TeaC</fullName>
    </submittedName>
</protein>
<evidence type="ECO:0000256" key="7">
    <source>
        <dbReference type="SAM" id="Phobius"/>
    </source>
</evidence>
<dbReference type="EMBL" id="VSSQ01087251">
    <property type="protein sequence ID" value="MPN34288.1"/>
    <property type="molecule type" value="Genomic_DNA"/>
</dbReference>
<sequence length="113" mass="12409">MQILIWVTVFYFIGCMFVDQLVVILILTPIFFPIAVAAGIDPIHLGLIISVQAAIGSATPPFGCNIFTASAIFKIPYLKVIKGIPPFIAILAVASVIFIVFPNTAMWFYKLVY</sequence>
<dbReference type="GO" id="GO:0005886">
    <property type="term" value="C:plasma membrane"/>
    <property type="evidence" value="ECO:0007669"/>
    <property type="project" value="UniProtKB-SubCell"/>
</dbReference>
<evidence type="ECO:0000256" key="4">
    <source>
        <dbReference type="ARBA" id="ARBA00022692"/>
    </source>
</evidence>
<keyword evidence="2" id="KW-1003">Cell membrane</keyword>
<organism evidence="9">
    <name type="scientific">bioreactor metagenome</name>
    <dbReference type="NCBI Taxonomy" id="1076179"/>
    <lineage>
        <taxon>unclassified sequences</taxon>
        <taxon>metagenomes</taxon>
        <taxon>ecological metagenomes</taxon>
    </lineage>
</organism>
<dbReference type="InterPro" id="IPR004681">
    <property type="entry name" value="TRAP_DctM"/>
</dbReference>
<keyword evidence="4 7" id="KW-0812">Transmembrane</keyword>
<dbReference type="GO" id="GO:0022857">
    <property type="term" value="F:transmembrane transporter activity"/>
    <property type="evidence" value="ECO:0007669"/>
    <property type="project" value="TreeGrafter"/>
</dbReference>
<dbReference type="AlphaFoldDB" id="A0A645H5K7"/>
<comment type="caution">
    <text evidence="9">The sequence shown here is derived from an EMBL/GenBank/DDBJ whole genome shotgun (WGS) entry which is preliminary data.</text>
</comment>
<proteinExistence type="predicted"/>
<keyword evidence="5 7" id="KW-1133">Transmembrane helix</keyword>
<comment type="subcellular location">
    <subcellularLocation>
        <location evidence="1">Cell inner membrane</location>
        <topology evidence="1">Multi-pass membrane protein</topology>
    </subcellularLocation>
</comment>
<name>A0A645H5K7_9ZZZZ</name>
<feature type="domain" description="TRAP C4-dicarboxylate transport system permease DctM subunit" evidence="8">
    <location>
        <begin position="3"/>
        <end position="103"/>
    </location>
</feature>
<dbReference type="Pfam" id="PF06808">
    <property type="entry name" value="DctM"/>
    <property type="match status" value="1"/>
</dbReference>
<evidence type="ECO:0000313" key="9">
    <source>
        <dbReference type="EMBL" id="MPN34288.1"/>
    </source>
</evidence>
<evidence type="ECO:0000256" key="1">
    <source>
        <dbReference type="ARBA" id="ARBA00004429"/>
    </source>
</evidence>
<evidence type="ECO:0000256" key="6">
    <source>
        <dbReference type="ARBA" id="ARBA00023136"/>
    </source>
</evidence>